<dbReference type="SUPFAM" id="SSF51556">
    <property type="entry name" value="Metallo-dependent hydrolases"/>
    <property type="match status" value="1"/>
</dbReference>
<dbReference type="PROSITE" id="PS51257">
    <property type="entry name" value="PROKAR_LIPOPROTEIN"/>
    <property type="match status" value="1"/>
</dbReference>
<dbReference type="InterPro" id="IPR006680">
    <property type="entry name" value="Amidohydro-rel"/>
</dbReference>
<sequence length="485" mass="53139">MMRKENQILVDAVAAAVVSVGVFVTMVACTTGNDVLVVDDTSTVVSNVRVIQFSNDIPTIQLGKTIVIDEGRITAVRDQRSVSSKDAAKVIDGKGMTVIPGLSDMHVHIWDEAEFGSYLSYGITTVRNLSGMPFHIPLKKEIDSGERIAPRFLTTGPILNSTGPNAHINHQIVDTSAAATDAVRAQYETGFRDLKVYSNLTRDAYDAIKTDAALLGMTLSGHTPEGVRNEGIPNETPFNISFEDILDDDFVTIEHVESIVWHGLREHHDELAARALARKIARLDVAVTPTLVAHHNLLRTAREKDNFINRPGKELLNPFVLEAEQETISFWRSRPTEDLTTNDAFYKRVTEIFNEEGVTMVAGTDAGIFLNVPGKSLMDELKLLVEAGLSPYDALKTATYNPAKVLNEENERGQVAEGFVADLVFYECDPLSDISCVETPAGVMRRGNWFDQPALTAMREAAANPPYERTQTNVMAGLAAQGSVP</sequence>
<keyword evidence="1" id="KW-0472">Membrane</keyword>
<keyword evidence="1" id="KW-1133">Transmembrane helix</keyword>
<dbReference type="PANTHER" id="PTHR43135">
    <property type="entry name" value="ALPHA-D-RIBOSE 1-METHYLPHOSPHONATE 5-TRIPHOSPHATE DIPHOSPHATASE"/>
    <property type="match status" value="1"/>
</dbReference>
<proteinExistence type="predicted"/>
<feature type="domain" description="Amidohydrolase-related" evidence="2">
    <location>
        <begin position="98"/>
        <end position="449"/>
    </location>
</feature>
<accession>A0ABV3YZT4</accession>
<dbReference type="Gene3D" id="2.30.40.10">
    <property type="entry name" value="Urease, subunit C, domain 1"/>
    <property type="match status" value="1"/>
</dbReference>
<dbReference type="EMBL" id="JBEHZE010000001">
    <property type="protein sequence ID" value="MEX6632034.1"/>
    <property type="molecule type" value="Genomic_DNA"/>
</dbReference>
<dbReference type="RefSeq" id="WP_369311715.1">
    <property type="nucleotide sequence ID" value="NZ_JBEHZE010000001.1"/>
</dbReference>
<evidence type="ECO:0000256" key="1">
    <source>
        <dbReference type="SAM" id="Phobius"/>
    </source>
</evidence>
<gene>
    <name evidence="3" type="ORF">ABFZ84_00585</name>
</gene>
<reference evidence="3 4" key="1">
    <citation type="submission" date="2024-05" db="EMBL/GenBank/DDBJ databases">
        <title>Three bacterial strains, DH-69, EH-24, and ECK-19 isolated from coastal sediments.</title>
        <authorList>
            <person name="Ye Y.-Q."/>
            <person name="Du Z.-J."/>
        </authorList>
    </citation>
    <scope>NUCLEOTIDE SEQUENCE [LARGE SCALE GENOMIC DNA]</scope>
    <source>
        <strain evidence="3 4">ECK-19</strain>
    </source>
</reference>
<dbReference type="InterPro" id="IPR032466">
    <property type="entry name" value="Metal_Hydrolase"/>
</dbReference>
<keyword evidence="4" id="KW-1185">Reference proteome</keyword>
<dbReference type="Pfam" id="PF01979">
    <property type="entry name" value="Amidohydro_1"/>
    <property type="match status" value="1"/>
</dbReference>
<dbReference type="Gene3D" id="3.30.110.90">
    <property type="entry name" value="Amidohydrolase"/>
    <property type="match status" value="1"/>
</dbReference>
<evidence type="ECO:0000313" key="3">
    <source>
        <dbReference type="EMBL" id="MEX6632034.1"/>
    </source>
</evidence>
<name>A0ABV3YZT4_9PROT</name>
<dbReference type="Proteomes" id="UP001560685">
    <property type="component" value="Unassembled WGS sequence"/>
</dbReference>
<dbReference type="PANTHER" id="PTHR43135:SF3">
    <property type="entry name" value="ALPHA-D-RIBOSE 1-METHYLPHOSPHONATE 5-TRIPHOSPHATE DIPHOSPHATASE"/>
    <property type="match status" value="1"/>
</dbReference>
<evidence type="ECO:0000259" key="2">
    <source>
        <dbReference type="Pfam" id="PF01979"/>
    </source>
</evidence>
<organism evidence="3 4">
    <name type="scientific">Hyphococcus lacteus</name>
    <dbReference type="NCBI Taxonomy" id="3143536"/>
    <lineage>
        <taxon>Bacteria</taxon>
        <taxon>Pseudomonadati</taxon>
        <taxon>Pseudomonadota</taxon>
        <taxon>Alphaproteobacteria</taxon>
        <taxon>Parvularculales</taxon>
        <taxon>Parvularculaceae</taxon>
        <taxon>Hyphococcus</taxon>
    </lineage>
</organism>
<keyword evidence="1" id="KW-0812">Transmembrane</keyword>
<feature type="transmembrane region" description="Helical" evidence="1">
    <location>
        <begin position="7"/>
        <end position="28"/>
    </location>
</feature>
<comment type="caution">
    <text evidence="3">The sequence shown here is derived from an EMBL/GenBank/DDBJ whole genome shotgun (WGS) entry which is preliminary data.</text>
</comment>
<dbReference type="InterPro" id="IPR011059">
    <property type="entry name" value="Metal-dep_hydrolase_composite"/>
</dbReference>
<dbReference type="InterPro" id="IPR051781">
    <property type="entry name" value="Metallo-dep_Hydrolase"/>
</dbReference>
<dbReference type="SUPFAM" id="SSF51338">
    <property type="entry name" value="Composite domain of metallo-dependent hydrolases"/>
    <property type="match status" value="1"/>
</dbReference>
<protein>
    <submittedName>
        <fullName evidence="3">Amidohydrolase family protein</fullName>
    </submittedName>
</protein>
<dbReference type="Gene3D" id="3.40.50.10910">
    <property type="entry name" value="Amidohydrolase"/>
    <property type="match status" value="1"/>
</dbReference>
<dbReference type="Gene3D" id="1.20.58.520">
    <property type="entry name" value="Amidohydrolase"/>
    <property type="match status" value="1"/>
</dbReference>
<evidence type="ECO:0000313" key="4">
    <source>
        <dbReference type="Proteomes" id="UP001560685"/>
    </source>
</evidence>